<dbReference type="Proteomes" id="UP000001037">
    <property type="component" value="Chromosome"/>
</dbReference>
<dbReference type="GO" id="GO:0016887">
    <property type="term" value="F:ATP hydrolysis activity"/>
    <property type="evidence" value="ECO:0007669"/>
    <property type="project" value="InterPro"/>
</dbReference>
<dbReference type="InterPro" id="IPR051396">
    <property type="entry name" value="Bact_Antivir_Def_Nuclease"/>
</dbReference>
<dbReference type="AlphaFoldDB" id="G0EFG6"/>
<dbReference type="SUPFAM" id="SSF52540">
    <property type="entry name" value="P-loop containing nucleoside triphosphate hydrolases"/>
    <property type="match status" value="1"/>
</dbReference>
<gene>
    <name evidence="3" type="ordered locus">Pyrfu_1124</name>
</gene>
<feature type="domain" description="Rad50/SbcC-type AAA" evidence="2">
    <location>
        <begin position="12"/>
        <end position="50"/>
    </location>
</feature>
<sequence length="330" mass="37302">MRLVVKWVSIVKFRGVREGVLSNLAGINILVGRNGSGKTTVLEAVHLALTLTDSFEFLVKRRGWFGLASIDTLFYRCSREARIIVELADRTRQELSLRVERRGETARMVRLEARGRRTGVSDILVYRDGRVVASKLGVAHNSFLVDWNIASSLGASESIYAEMLVHGGFSAKEFLLDMLRSKTGSVRSVEPIRVNNEWILHLVYTDHAIPYYVAGDGIRYALACLMTLVAHRDSVLLLEEPELHLHPGLMKLIAHAIIASYRRRGNQVFVSTHSVELVDMLVREAARNNLGDNEFRIYWLALEDGRLSYTSYGLSNASEALEEMKHWLYN</sequence>
<accession>G0EFG6</accession>
<dbReference type="Gene3D" id="3.40.50.300">
    <property type="entry name" value="P-loop containing nucleotide triphosphate hydrolases"/>
    <property type="match status" value="2"/>
</dbReference>
<protein>
    <submittedName>
        <fullName evidence="3">SMC domain-containing protein</fullName>
    </submittedName>
</protein>
<dbReference type="InParanoid" id="G0EFG6"/>
<proteinExistence type="predicted"/>
<dbReference type="InterPro" id="IPR003959">
    <property type="entry name" value="ATPase_AAA_core"/>
</dbReference>
<dbReference type="KEGG" id="pfm:Pyrfu_1124"/>
<dbReference type="GO" id="GO:0006302">
    <property type="term" value="P:double-strand break repair"/>
    <property type="evidence" value="ECO:0007669"/>
    <property type="project" value="InterPro"/>
</dbReference>
<keyword evidence="4" id="KW-1185">Reference proteome</keyword>
<dbReference type="eggNOG" id="arCOG03239">
    <property type="taxonomic scope" value="Archaea"/>
</dbReference>
<reference evidence="3 4" key="1">
    <citation type="journal article" date="2011" name="Stand. Genomic Sci.">
        <title>Complete genome sequence of the hyperthermophilic chemolithoautotroph Pyrolobus fumarii type strain (1A).</title>
        <authorList>
            <person name="Anderson I."/>
            <person name="Goker M."/>
            <person name="Nolan M."/>
            <person name="Lucas S."/>
            <person name="Hammon N."/>
            <person name="Deshpande S."/>
            <person name="Cheng J.F."/>
            <person name="Tapia R."/>
            <person name="Han C."/>
            <person name="Goodwin L."/>
            <person name="Pitluck S."/>
            <person name="Huntemann M."/>
            <person name="Liolios K."/>
            <person name="Ivanova N."/>
            <person name="Pagani I."/>
            <person name="Mavromatis K."/>
            <person name="Ovchinikova G."/>
            <person name="Pati A."/>
            <person name="Chen A."/>
            <person name="Palaniappan K."/>
            <person name="Land M."/>
            <person name="Hauser L."/>
            <person name="Brambilla E.M."/>
            <person name="Huber H."/>
            <person name="Yasawong M."/>
            <person name="Rohde M."/>
            <person name="Spring S."/>
            <person name="Abt B."/>
            <person name="Sikorski J."/>
            <person name="Wirth R."/>
            <person name="Detter J.C."/>
            <person name="Woyke T."/>
            <person name="Bristow J."/>
            <person name="Eisen J.A."/>
            <person name="Markowitz V."/>
            <person name="Hugenholtz P."/>
            <person name="Kyrpides N.C."/>
            <person name="Klenk H.P."/>
            <person name="Lapidus A."/>
        </authorList>
    </citation>
    <scope>NUCLEOTIDE SEQUENCE [LARGE SCALE GENOMIC DNA]</scope>
    <source>
        <strain evidence="4">DSM 11204 / 1A</strain>
    </source>
</reference>
<dbReference type="EMBL" id="CP002838">
    <property type="protein sequence ID" value="AEM38990.1"/>
    <property type="molecule type" value="Genomic_DNA"/>
</dbReference>
<feature type="domain" description="ATPase AAA-type core" evidence="1">
    <location>
        <begin position="206"/>
        <end position="279"/>
    </location>
</feature>
<dbReference type="Pfam" id="PF13476">
    <property type="entry name" value="AAA_23"/>
    <property type="match status" value="1"/>
</dbReference>
<dbReference type="InterPro" id="IPR038729">
    <property type="entry name" value="Rad50/SbcC_AAA"/>
</dbReference>
<organism evidence="3 4">
    <name type="scientific">Pyrolobus fumarii (strain DSM 11204 / 1A)</name>
    <dbReference type="NCBI Taxonomy" id="694429"/>
    <lineage>
        <taxon>Archaea</taxon>
        <taxon>Thermoproteota</taxon>
        <taxon>Thermoprotei</taxon>
        <taxon>Desulfurococcales</taxon>
        <taxon>Pyrodictiaceae</taxon>
        <taxon>Pyrolobus</taxon>
    </lineage>
</organism>
<name>G0EFG6_PYRF1</name>
<evidence type="ECO:0000259" key="2">
    <source>
        <dbReference type="Pfam" id="PF13476"/>
    </source>
</evidence>
<evidence type="ECO:0000313" key="3">
    <source>
        <dbReference type="EMBL" id="AEM38990.1"/>
    </source>
</evidence>
<dbReference type="PANTHER" id="PTHR43581:SF4">
    <property type="entry name" value="ATP_GTP PHOSPHATASE"/>
    <property type="match status" value="1"/>
</dbReference>
<dbReference type="PANTHER" id="PTHR43581">
    <property type="entry name" value="ATP/GTP PHOSPHATASE"/>
    <property type="match status" value="1"/>
</dbReference>
<dbReference type="HOGENOM" id="CLU_063816_1_1_2"/>
<evidence type="ECO:0000313" key="4">
    <source>
        <dbReference type="Proteomes" id="UP000001037"/>
    </source>
</evidence>
<dbReference type="Pfam" id="PF13304">
    <property type="entry name" value="AAA_21"/>
    <property type="match status" value="1"/>
</dbReference>
<dbReference type="OrthoDB" id="25344at2157"/>
<evidence type="ECO:0000259" key="1">
    <source>
        <dbReference type="Pfam" id="PF13304"/>
    </source>
</evidence>
<dbReference type="InterPro" id="IPR014555">
    <property type="entry name" value="RecF-like"/>
</dbReference>
<dbReference type="GO" id="GO:0005524">
    <property type="term" value="F:ATP binding"/>
    <property type="evidence" value="ECO:0007669"/>
    <property type="project" value="InterPro"/>
</dbReference>
<dbReference type="PIRSF" id="PIRSF029347">
    <property type="entry name" value="RecF"/>
    <property type="match status" value="1"/>
</dbReference>
<dbReference type="InterPro" id="IPR027417">
    <property type="entry name" value="P-loop_NTPase"/>
</dbReference>
<dbReference type="STRING" id="694429.Pyrfu_1124"/>